<evidence type="ECO:0000256" key="2">
    <source>
        <dbReference type="SAM" id="Phobius"/>
    </source>
</evidence>
<dbReference type="OrthoDB" id="3425593at2"/>
<keyword evidence="2" id="KW-0812">Transmembrane</keyword>
<dbReference type="InterPro" id="IPR008965">
    <property type="entry name" value="CBM2/CBM3_carb-bd_dom_sf"/>
</dbReference>
<feature type="region of interest" description="Disordered" evidence="1">
    <location>
        <begin position="174"/>
        <end position="194"/>
    </location>
</feature>
<evidence type="ECO:0000256" key="1">
    <source>
        <dbReference type="SAM" id="MobiDB-lite"/>
    </source>
</evidence>
<dbReference type="RefSeq" id="WP_123201243.1">
    <property type="nucleotide sequence ID" value="NZ_RJMB01000009.1"/>
</dbReference>
<dbReference type="Pfam" id="PF00553">
    <property type="entry name" value="CBM_2"/>
    <property type="match status" value="1"/>
</dbReference>
<keyword evidence="2" id="KW-1133">Transmembrane helix</keyword>
<feature type="domain" description="CBM2" evidence="3">
    <location>
        <begin position="116"/>
        <end position="220"/>
    </location>
</feature>
<keyword evidence="5" id="KW-1185">Reference proteome</keyword>
<comment type="caution">
    <text evidence="4">The sequence shown here is derived from an EMBL/GenBank/DDBJ whole genome shotgun (WGS) entry which is preliminary data.</text>
</comment>
<evidence type="ECO:0000259" key="3">
    <source>
        <dbReference type="PROSITE" id="PS51173"/>
    </source>
</evidence>
<evidence type="ECO:0000313" key="4">
    <source>
        <dbReference type="EMBL" id="RNL84803.1"/>
    </source>
</evidence>
<proteinExistence type="predicted"/>
<feature type="region of interest" description="Disordered" evidence="1">
    <location>
        <begin position="74"/>
        <end position="125"/>
    </location>
</feature>
<organism evidence="4 5">
    <name type="scientific">Halostreptopolyspora alba</name>
    <dbReference type="NCBI Taxonomy" id="2487137"/>
    <lineage>
        <taxon>Bacteria</taxon>
        <taxon>Bacillati</taxon>
        <taxon>Actinomycetota</taxon>
        <taxon>Actinomycetes</taxon>
        <taxon>Streptosporangiales</taxon>
        <taxon>Nocardiopsidaceae</taxon>
        <taxon>Halostreptopolyspora</taxon>
    </lineage>
</organism>
<accession>A0A3N0EAC9</accession>
<dbReference type="GO" id="GO:0004553">
    <property type="term" value="F:hydrolase activity, hydrolyzing O-glycosyl compounds"/>
    <property type="evidence" value="ECO:0007669"/>
    <property type="project" value="InterPro"/>
</dbReference>
<dbReference type="InterPro" id="IPR001919">
    <property type="entry name" value="CBD2"/>
</dbReference>
<gene>
    <name evidence="4" type="ORF">EFW17_10945</name>
</gene>
<dbReference type="InterPro" id="IPR012291">
    <property type="entry name" value="CBM2_carb-bd_dom_sf"/>
</dbReference>
<reference evidence="4 5" key="1">
    <citation type="submission" date="2018-11" db="EMBL/GenBank/DDBJ databases">
        <title>The genome draft of YIM 96095.</title>
        <authorList>
            <person name="Tang S.-K."/>
            <person name="Chunyu W.-X."/>
            <person name="Feng Y.-Z."/>
        </authorList>
    </citation>
    <scope>NUCLEOTIDE SEQUENCE [LARGE SCALE GENOMIC DNA]</scope>
    <source>
        <strain evidence="4 5">YIM 96095</strain>
    </source>
</reference>
<sequence>MVRQDGSGRARRGAHRAEPESSGPLATVGRVLGSTVPKRVEPPRLLSVLLTSGVALGLLLFAYSTTQIYLRFSEPPAEQGSGPPGANDTPPPSDDASGPESDPDSGARSQAGGDGSQAGPGAVSYRTVETSETGFTGQVTITNTSQSPLDGWELSLAFDDARVTSAWEAEWESSGDGVTARQPRSAAPLAPGESTTVNFTVEGAAQTPTECSLNGYTCTL</sequence>
<evidence type="ECO:0000313" key="5">
    <source>
        <dbReference type="Proteomes" id="UP000269198"/>
    </source>
</evidence>
<dbReference type="SMART" id="SM00637">
    <property type="entry name" value="CBD_II"/>
    <property type="match status" value="1"/>
</dbReference>
<name>A0A3N0EAC9_9ACTN</name>
<dbReference type="GO" id="GO:0005975">
    <property type="term" value="P:carbohydrate metabolic process"/>
    <property type="evidence" value="ECO:0007669"/>
    <property type="project" value="InterPro"/>
</dbReference>
<protein>
    <recommendedName>
        <fullName evidence="3">CBM2 domain-containing protein</fullName>
    </recommendedName>
</protein>
<dbReference type="SUPFAM" id="SSF49384">
    <property type="entry name" value="Carbohydrate-binding domain"/>
    <property type="match status" value="1"/>
</dbReference>
<dbReference type="Proteomes" id="UP000269198">
    <property type="component" value="Unassembled WGS sequence"/>
</dbReference>
<dbReference type="EMBL" id="RJMB01000009">
    <property type="protein sequence ID" value="RNL84803.1"/>
    <property type="molecule type" value="Genomic_DNA"/>
</dbReference>
<dbReference type="AlphaFoldDB" id="A0A3N0EAC9"/>
<feature type="transmembrane region" description="Helical" evidence="2">
    <location>
        <begin position="45"/>
        <end position="63"/>
    </location>
</feature>
<dbReference type="PROSITE" id="PS51173">
    <property type="entry name" value="CBM2"/>
    <property type="match status" value="1"/>
</dbReference>
<dbReference type="GO" id="GO:0030247">
    <property type="term" value="F:polysaccharide binding"/>
    <property type="evidence" value="ECO:0007669"/>
    <property type="project" value="UniProtKB-UniRule"/>
</dbReference>
<feature type="region of interest" description="Disordered" evidence="1">
    <location>
        <begin position="1"/>
        <end position="29"/>
    </location>
</feature>
<dbReference type="Gene3D" id="2.60.40.290">
    <property type="match status" value="1"/>
</dbReference>
<keyword evidence="2" id="KW-0472">Membrane</keyword>